<dbReference type="EMBL" id="JAQOWY010000003">
    <property type="protein sequence ID" value="KAK1857011.1"/>
    <property type="molecule type" value="Genomic_DNA"/>
</dbReference>
<evidence type="ECO:0000256" key="1">
    <source>
        <dbReference type="SAM" id="MobiDB-lite"/>
    </source>
</evidence>
<evidence type="ECO:0000313" key="3">
    <source>
        <dbReference type="Proteomes" id="UP001243330"/>
    </source>
</evidence>
<proteinExistence type="predicted"/>
<dbReference type="AlphaFoldDB" id="A0AAD9EUD7"/>
<feature type="region of interest" description="Disordered" evidence="1">
    <location>
        <begin position="60"/>
        <end position="90"/>
    </location>
</feature>
<sequence length="321" mass="33124">MSPSLRHSTPSRSREVLAVGLRIGQVAMPIAVQLDAARRMVGAPLPYARVAVSLRLCQGRDGSKKTSEQGHRRRRHLRVGSPLGRSSGSGVPQLAVDAGCLLIAEGSLARIGVERGCRGDAADAGSLRVVSRCRGVAHAANGRGAGLGEGRLRAVALNSEVEAAVGDTRVQVELAVGRLLGELALRAQAVDPSEGVVARGEVTGVANLEVRAVTKLGVVQDGGAKGAVSGGAKVGVLVSRVNVPDKAVTVMVGHVGVLDVEEDRVALGSHTVLAAITREDEIEFDGVFRNVGADNLRAGSKKSGAKAPEPLRNHCESVLVC</sequence>
<reference evidence="2" key="1">
    <citation type="submission" date="2023-01" db="EMBL/GenBank/DDBJ databases">
        <title>Colletotrichum chrysophilum M932 genome sequence.</title>
        <authorList>
            <person name="Baroncelli R."/>
        </authorList>
    </citation>
    <scope>NUCLEOTIDE SEQUENCE</scope>
    <source>
        <strain evidence="2">M932</strain>
    </source>
</reference>
<comment type="caution">
    <text evidence="2">The sequence shown here is derived from an EMBL/GenBank/DDBJ whole genome shotgun (WGS) entry which is preliminary data.</text>
</comment>
<evidence type="ECO:0000313" key="2">
    <source>
        <dbReference type="EMBL" id="KAK1857011.1"/>
    </source>
</evidence>
<name>A0AAD9EUD7_9PEZI</name>
<protein>
    <submittedName>
        <fullName evidence="2">Uncharacterized protein</fullName>
    </submittedName>
</protein>
<accession>A0AAD9EUD7</accession>
<dbReference type="Proteomes" id="UP001243330">
    <property type="component" value="Unassembled WGS sequence"/>
</dbReference>
<organism evidence="2 3">
    <name type="scientific">Colletotrichum chrysophilum</name>
    <dbReference type="NCBI Taxonomy" id="1836956"/>
    <lineage>
        <taxon>Eukaryota</taxon>
        <taxon>Fungi</taxon>
        <taxon>Dikarya</taxon>
        <taxon>Ascomycota</taxon>
        <taxon>Pezizomycotina</taxon>
        <taxon>Sordariomycetes</taxon>
        <taxon>Hypocreomycetidae</taxon>
        <taxon>Glomerellales</taxon>
        <taxon>Glomerellaceae</taxon>
        <taxon>Colletotrichum</taxon>
        <taxon>Colletotrichum gloeosporioides species complex</taxon>
    </lineage>
</organism>
<keyword evidence="3" id="KW-1185">Reference proteome</keyword>
<gene>
    <name evidence="2" type="ORF">CCHR01_00354</name>
</gene>
<feature type="compositionally biased region" description="Basic and acidic residues" evidence="1">
    <location>
        <begin position="61"/>
        <end position="70"/>
    </location>
</feature>